<protein>
    <submittedName>
        <fullName evidence="3">DUF4283 domain-containing protein</fullName>
    </submittedName>
</protein>
<feature type="domain" description="DUF4283" evidence="2">
    <location>
        <begin position="118"/>
        <end position="196"/>
    </location>
</feature>
<keyword evidence="4" id="KW-1185">Reference proteome</keyword>
<organism evidence="3 4">
    <name type="scientific">Cephalotus follicularis</name>
    <name type="common">Albany pitcher plant</name>
    <dbReference type="NCBI Taxonomy" id="3775"/>
    <lineage>
        <taxon>Eukaryota</taxon>
        <taxon>Viridiplantae</taxon>
        <taxon>Streptophyta</taxon>
        <taxon>Embryophyta</taxon>
        <taxon>Tracheophyta</taxon>
        <taxon>Spermatophyta</taxon>
        <taxon>Magnoliopsida</taxon>
        <taxon>eudicotyledons</taxon>
        <taxon>Gunneridae</taxon>
        <taxon>Pentapetalae</taxon>
        <taxon>rosids</taxon>
        <taxon>fabids</taxon>
        <taxon>Oxalidales</taxon>
        <taxon>Cephalotaceae</taxon>
        <taxon>Cephalotus</taxon>
    </lineage>
</organism>
<dbReference type="Proteomes" id="UP000187406">
    <property type="component" value="Unassembled WGS sequence"/>
</dbReference>
<feature type="region of interest" description="Disordered" evidence="1">
    <location>
        <begin position="409"/>
        <end position="450"/>
    </location>
</feature>
<accession>A0A1Q3DJT9</accession>
<comment type="caution">
    <text evidence="3">The sequence shown here is derived from an EMBL/GenBank/DDBJ whole genome shotgun (WGS) entry which is preliminary data.</text>
</comment>
<sequence length="450" mass="49516">MPLPSEPLHSWNSSFGNEVCGFAEKVEEACPPVFGRKDKGKEILVEDSLSEANFPALERIPSSVTPVLPAASPARQWRQLFQQDSRVEDRLSFHAPKHENGICIVEPPDEVFEVGVKTWSNTLVGYFVGKRIPLKVVKENLEKRWRKWGNVQVIAGADGNFLFRFSSNTSCDLVLSNGPWEVWGAYLALRRWEEGMSLCKESFSSIPVWVKLTNVPAELWTRPGLSYIASALGVPLCMDAATAAGNRLSFARICVEMKANSSFPHSFKVRRRSGVLADIQVQYVWKPSACSVCNVFDHSSKQCHLVDNKANLEAVGSNVQRIQGAGANSGMLEQEQACPQGVEKTDELIVVQEELLEGIRAPVQAGEQAGIDKSMVVETSSTVGGQTMLPIDKKNDPTTPLKPCYVTAVPTSSDSLDPNPPGVPFRYTEGSGKKRKKKRDAAQKGITPFR</sequence>
<evidence type="ECO:0000256" key="1">
    <source>
        <dbReference type="SAM" id="MobiDB-lite"/>
    </source>
</evidence>
<dbReference type="Pfam" id="PF14111">
    <property type="entry name" value="DUF4283"/>
    <property type="match status" value="1"/>
</dbReference>
<evidence type="ECO:0000313" key="4">
    <source>
        <dbReference type="Proteomes" id="UP000187406"/>
    </source>
</evidence>
<evidence type="ECO:0000259" key="2">
    <source>
        <dbReference type="Pfam" id="PF14111"/>
    </source>
</evidence>
<dbReference type="InterPro" id="IPR025558">
    <property type="entry name" value="DUF4283"/>
</dbReference>
<proteinExistence type="predicted"/>
<dbReference type="PANTHER" id="PTHR31286">
    <property type="entry name" value="GLYCINE-RICH CELL WALL STRUCTURAL PROTEIN 1.8-LIKE"/>
    <property type="match status" value="1"/>
</dbReference>
<dbReference type="InParanoid" id="A0A1Q3DJT9"/>
<dbReference type="PANTHER" id="PTHR31286:SF180">
    <property type="entry name" value="OS10G0362600 PROTEIN"/>
    <property type="match status" value="1"/>
</dbReference>
<dbReference type="OrthoDB" id="1939300at2759"/>
<reference evidence="4" key="1">
    <citation type="submission" date="2016-04" db="EMBL/GenBank/DDBJ databases">
        <title>Cephalotus genome sequencing.</title>
        <authorList>
            <person name="Fukushima K."/>
            <person name="Hasebe M."/>
            <person name="Fang X."/>
        </authorList>
    </citation>
    <scope>NUCLEOTIDE SEQUENCE [LARGE SCALE GENOMIC DNA]</scope>
    <source>
        <strain evidence="4">cv. St1</strain>
    </source>
</reference>
<dbReference type="AlphaFoldDB" id="A0A1Q3DJT9"/>
<dbReference type="InterPro" id="IPR040256">
    <property type="entry name" value="At4g02000-like"/>
</dbReference>
<dbReference type="EMBL" id="BDDD01011144">
    <property type="protein sequence ID" value="GAV92721.1"/>
    <property type="molecule type" value="Genomic_DNA"/>
</dbReference>
<evidence type="ECO:0000313" key="3">
    <source>
        <dbReference type="EMBL" id="GAV92721.1"/>
    </source>
</evidence>
<name>A0A1Q3DJT9_CEPFO</name>
<gene>
    <name evidence="3" type="ORF">CFOL_v3_36099</name>
</gene>